<evidence type="ECO:0000313" key="2">
    <source>
        <dbReference type="EMBL" id="KAK9220853.1"/>
    </source>
</evidence>
<feature type="region of interest" description="Disordered" evidence="1">
    <location>
        <begin position="1"/>
        <end position="38"/>
    </location>
</feature>
<dbReference type="AlphaFoldDB" id="A0AAP0QW30"/>
<evidence type="ECO:0000313" key="3">
    <source>
        <dbReference type="EMBL" id="KAK9220857.1"/>
    </source>
</evidence>
<feature type="compositionally biased region" description="Acidic residues" evidence="1">
    <location>
        <begin position="1"/>
        <end position="11"/>
    </location>
</feature>
<proteinExistence type="predicted"/>
<feature type="compositionally biased region" description="Basic and acidic residues" evidence="1">
    <location>
        <begin position="22"/>
        <end position="38"/>
    </location>
</feature>
<keyword evidence="4" id="KW-1185">Reference proteome</keyword>
<dbReference type="EMBL" id="JBCGBO010000002">
    <property type="protein sequence ID" value="KAK9220857.1"/>
    <property type="molecule type" value="Genomic_DNA"/>
</dbReference>
<sequence length="56" mass="6229">MDAIDGLEIEGESQQPNVETPTAREREKVDGEGTEQGRMREKRLRFGVGFACSFAV</sequence>
<reference evidence="3 4" key="1">
    <citation type="submission" date="2024-05" db="EMBL/GenBank/DDBJ databases">
        <title>Haplotype-resolved chromosome-level genome assembly of Huyou (Citrus changshanensis).</title>
        <authorList>
            <person name="Miao C."/>
            <person name="Chen W."/>
            <person name="Wu Y."/>
            <person name="Wang L."/>
            <person name="Zhao S."/>
            <person name="Grierson D."/>
            <person name="Xu C."/>
            <person name="Chen K."/>
        </authorList>
    </citation>
    <scope>NUCLEOTIDE SEQUENCE [LARGE SCALE GENOMIC DNA]</scope>
    <source>
        <strain evidence="3">01-14</strain>
        <tissue evidence="3">Leaf</tissue>
    </source>
</reference>
<gene>
    <name evidence="2" type="ORF">WN944_009277</name>
    <name evidence="3" type="ORF">WN944_009281</name>
</gene>
<evidence type="ECO:0000256" key="1">
    <source>
        <dbReference type="SAM" id="MobiDB-lite"/>
    </source>
</evidence>
<dbReference type="EMBL" id="JBCGBO010000002">
    <property type="protein sequence ID" value="KAK9220853.1"/>
    <property type="molecule type" value="Genomic_DNA"/>
</dbReference>
<name>A0AAP0QW30_9ROSI</name>
<dbReference type="Proteomes" id="UP001428341">
    <property type="component" value="Unassembled WGS sequence"/>
</dbReference>
<evidence type="ECO:0000313" key="4">
    <source>
        <dbReference type="Proteomes" id="UP001428341"/>
    </source>
</evidence>
<accession>A0AAP0QW30</accession>
<organism evidence="3 4">
    <name type="scientific">Citrus x changshan-huyou</name>
    <dbReference type="NCBI Taxonomy" id="2935761"/>
    <lineage>
        <taxon>Eukaryota</taxon>
        <taxon>Viridiplantae</taxon>
        <taxon>Streptophyta</taxon>
        <taxon>Embryophyta</taxon>
        <taxon>Tracheophyta</taxon>
        <taxon>Spermatophyta</taxon>
        <taxon>Magnoliopsida</taxon>
        <taxon>eudicotyledons</taxon>
        <taxon>Gunneridae</taxon>
        <taxon>Pentapetalae</taxon>
        <taxon>rosids</taxon>
        <taxon>malvids</taxon>
        <taxon>Sapindales</taxon>
        <taxon>Rutaceae</taxon>
        <taxon>Aurantioideae</taxon>
        <taxon>Citrus</taxon>
    </lineage>
</organism>
<protein>
    <submittedName>
        <fullName evidence="3">Uncharacterized protein</fullName>
    </submittedName>
</protein>
<comment type="caution">
    <text evidence="3">The sequence shown here is derived from an EMBL/GenBank/DDBJ whole genome shotgun (WGS) entry which is preliminary data.</text>
</comment>